<dbReference type="InParanoid" id="S7WAD5"/>
<sequence length="597" mass="69447">MQHRILIANNGLSALKFILSIKKIDHNKKYNKCEKLNKKNNYDNKKDLIDKKFCGASFDKNEFVLIGMATSEDIDGNYLYINYLDEIIHVESGPSEKNFGNIELIAKIAIEKNIDMVYPGWGHASENYKLPEKLSELGIKFIGPSKDAMEMVGDKIGSLKLCEKLKIPTVPWQSITFTNKHKQEKNNCIKDVLSNFIDKYKYPIMLKTSSSGGGEGITTIRNQHDLEMIEKTPANIDELFVCKLIEEARHIEMQVIADNHKNVIILGGRDCTLQRRYQKLIEESPPVIVSKRNKHKINNSKNEEEFHRTDKSMKEKNKSKHDNTRVYHLMKKYSKKLILSSNYIGVATVEFLYLPKSNEFYFLEINSRVQVEHPCTEIRYDIEIPVIQLLIALDYKIIKETIKKKDKKNKCNTAKINDRDNNKKEKTKDDTKTVNNYSNTIIIKKNKTKQHVIGIRIIAEDNNFNPVTGNPSIETNIYKNNNIYAYFSLLNGKLNKYADSQYGHIFITGKNRRAAINNCIKFLESNTNLKIRYIDTHLEFIKYVLQSKIFRENEYYTDTAEKIKKEFINKKRYDNIDNYKNDKDLKIINDIDRKSGS</sequence>
<dbReference type="InterPro" id="IPR011761">
    <property type="entry name" value="ATP-grasp"/>
</dbReference>
<feature type="domain" description="Biotin carboxylation" evidence="8">
    <location>
        <begin position="1"/>
        <end position="565"/>
    </location>
</feature>
<name>S7WAD5_SPRLO</name>
<dbReference type="Proteomes" id="UP000014978">
    <property type="component" value="Unassembled WGS sequence"/>
</dbReference>
<accession>S7WAD5</accession>
<dbReference type="PANTHER" id="PTHR45728">
    <property type="entry name" value="ACETYL-COA CARBOXYLASE, ISOFORM A"/>
    <property type="match status" value="1"/>
</dbReference>
<dbReference type="PROSITE" id="PS50975">
    <property type="entry name" value="ATP_GRASP"/>
    <property type="match status" value="1"/>
</dbReference>
<dbReference type="OrthoDB" id="14612at2759"/>
<feature type="non-terminal residue" evidence="9">
    <location>
        <position position="597"/>
    </location>
</feature>
<feature type="region of interest" description="Disordered" evidence="6">
    <location>
        <begin position="300"/>
        <end position="321"/>
    </location>
</feature>
<evidence type="ECO:0000256" key="4">
    <source>
        <dbReference type="ARBA" id="ARBA00023267"/>
    </source>
</evidence>
<evidence type="ECO:0000256" key="6">
    <source>
        <dbReference type="SAM" id="MobiDB-lite"/>
    </source>
</evidence>
<dbReference type="InterPro" id="IPR011764">
    <property type="entry name" value="Biotin_carboxylation_dom"/>
</dbReference>
<dbReference type="Pfam" id="PF00289">
    <property type="entry name" value="Biotin_carb_N"/>
    <property type="match status" value="1"/>
</dbReference>
<dbReference type="AlphaFoldDB" id="S7WAD5"/>
<protein>
    <submittedName>
        <fullName evidence="9">Acetyl-CoA carboxylase</fullName>
    </submittedName>
</protein>
<organism evidence="9 10">
    <name type="scientific">Spraguea lophii (strain 42_110)</name>
    <name type="common">Microsporidian parasite</name>
    <dbReference type="NCBI Taxonomy" id="1358809"/>
    <lineage>
        <taxon>Eukaryota</taxon>
        <taxon>Fungi</taxon>
        <taxon>Fungi incertae sedis</taxon>
        <taxon>Microsporidia</taxon>
        <taxon>Spragueidae</taxon>
        <taxon>Spraguea</taxon>
    </lineage>
</organism>
<evidence type="ECO:0000313" key="9">
    <source>
        <dbReference type="EMBL" id="EPR79846.1"/>
    </source>
</evidence>
<dbReference type="Gene3D" id="3.30.470.20">
    <property type="entry name" value="ATP-grasp fold, B domain"/>
    <property type="match status" value="1"/>
</dbReference>
<dbReference type="GO" id="GO:0046872">
    <property type="term" value="F:metal ion binding"/>
    <property type="evidence" value="ECO:0007669"/>
    <property type="project" value="InterPro"/>
</dbReference>
<keyword evidence="4" id="KW-0092">Biotin</keyword>
<dbReference type="InterPro" id="IPR049076">
    <property type="entry name" value="ACCA"/>
</dbReference>
<dbReference type="GO" id="GO:0005524">
    <property type="term" value="F:ATP binding"/>
    <property type="evidence" value="ECO:0007669"/>
    <property type="project" value="UniProtKB-UniRule"/>
</dbReference>
<dbReference type="Pfam" id="PF02786">
    <property type="entry name" value="CPSase_L_D2"/>
    <property type="match status" value="2"/>
</dbReference>
<keyword evidence="1" id="KW-0436">Ligase</keyword>
<dbReference type="SUPFAM" id="SSF52440">
    <property type="entry name" value="PreATP-grasp domain"/>
    <property type="match status" value="1"/>
</dbReference>
<dbReference type="GO" id="GO:0003989">
    <property type="term" value="F:acetyl-CoA carboxylase activity"/>
    <property type="evidence" value="ECO:0007669"/>
    <property type="project" value="InterPro"/>
</dbReference>
<evidence type="ECO:0000256" key="1">
    <source>
        <dbReference type="ARBA" id="ARBA00022598"/>
    </source>
</evidence>
<dbReference type="InterPro" id="IPR011054">
    <property type="entry name" value="Rudment_hybrid_motif"/>
</dbReference>
<evidence type="ECO:0000259" key="7">
    <source>
        <dbReference type="PROSITE" id="PS50975"/>
    </source>
</evidence>
<dbReference type="InterPro" id="IPR013815">
    <property type="entry name" value="ATP_grasp_subdomain_1"/>
</dbReference>
<evidence type="ECO:0000256" key="2">
    <source>
        <dbReference type="ARBA" id="ARBA00022741"/>
    </source>
</evidence>
<reference evidence="10" key="1">
    <citation type="journal article" date="2013" name="PLoS Genet.">
        <title>The genome of Spraguea lophii and the basis of host-microsporidian interactions.</title>
        <authorList>
            <person name="Campbell S.E."/>
            <person name="Williams T.A."/>
            <person name="Yousuf A."/>
            <person name="Soanes D.M."/>
            <person name="Paszkiewicz K.H."/>
            <person name="Williams B.A.P."/>
        </authorList>
    </citation>
    <scope>NUCLEOTIDE SEQUENCE [LARGE SCALE GENOMIC DNA]</scope>
    <source>
        <strain evidence="10">42_110</strain>
    </source>
</reference>
<dbReference type="PROSITE" id="PS50979">
    <property type="entry name" value="BC"/>
    <property type="match status" value="1"/>
</dbReference>
<dbReference type="OMA" id="HASENYK"/>
<dbReference type="Pfam" id="PF02785">
    <property type="entry name" value="Biotin_carb_C"/>
    <property type="match status" value="1"/>
</dbReference>
<evidence type="ECO:0000313" key="10">
    <source>
        <dbReference type="Proteomes" id="UP000014978"/>
    </source>
</evidence>
<dbReference type="SUPFAM" id="SSF51246">
    <property type="entry name" value="Rudiment single hybrid motif"/>
    <property type="match status" value="1"/>
</dbReference>
<dbReference type="InterPro" id="IPR016185">
    <property type="entry name" value="PreATP-grasp_dom_sf"/>
</dbReference>
<evidence type="ECO:0000256" key="5">
    <source>
        <dbReference type="PROSITE-ProRule" id="PRU00409"/>
    </source>
</evidence>
<gene>
    <name evidence="9" type="ORF">SLOPH_98</name>
</gene>
<dbReference type="EMBL" id="ATCN01000090">
    <property type="protein sequence ID" value="EPR79846.1"/>
    <property type="molecule type" value="Genomic_DNA"/>
</dbReference>
<dbReference type="VEuPathDB" id="MicrosporidiaDB:SLOPH_98"/>
<feature type="compositionally biased region" description="Basic and acidic residues" evidence="6">
    <location>
        <begin position="301"/>
        <end position="321"/>
    </location>
</feature>
<dbReference type="STRING" id="1358809.S7WAD5"/>
<dbReference type="InterPro" id="IPR005482">
    <property type="entry name" value="Biotin_COase_C"/>
</dbReference>
<evidence type="ECO:0000256" key="3">
    <source>
        <dbReference type="ARBA" id="ARBA00022840"/>
    </source>
</evidence>
<feature type="domain" description="ATP-grasp" evidence="7">
    <location>
        <begin position="159"/>
        <end position="395"/>
    </location>
</feature>
<keyword evidence="2 5" id="KW-0547">Nucleotide-binding</keyword>
<comment type="caution">
    <text evidence="9">The sequence shown here is derived from an EMBL/GenBank/DDBJ whole genome shotgun (WGS) entry which is preliminary data.</text>
</comment>
<dbReference type="Gene3D" id="3.30.1490.20">
    <property type="entry name" value="ATP-grasp fold, A domain"/>
    <property type="match status" value="1"/>
</dbReference>
<dbReference type="Gene3D" id="3.40.50.20">
    <property type="match status" value="1"/>
</dbReference>
<proteinExistence type="predicted"/>
<dbReference type="GO" id="GO:0006633">
    <property type="term" value="P:fatty acid biosynthetic process"/>
    <property type="evidence" value="ECO:0007669"/>
    <property type="project" value="TreeGrafter"/>
</dbReference>
<dbReference type="InterPro" id="IPR005479">
    <property type="entry name" value="CPAse_ATP-bd"/>
</dbReference>
<dbReference type="PANTHER" id="PTHR45728:SF3">
    <property type="entry name" value="ACETYL-COA CARBOXYLASE"/>
    <property type="match status" value="1"/>
</dbReference>
<evidence type="ECO:0000259" key="8">
    <source>
        <dbReference type="PROSITE" id="PS50979"/>
    </source>
</evidence>
<dbReference type="HOGENOM" id="CLU_457214_0_0_1"/>
<dbReference type="InterPro" id="IPR005481">
    <property type="entry name" value="BC-like_N"/>
</dbReference>
<keyword evidence="10" id="KW-1185">Reference proteome</keyword>
<dbReference type="SUPFAM" id="SSF56059">
    <property type="entry name" value="Glutathione synthetase ATP-binding domain-like"/>
    <property type="match status" value="1"/>
</dbReference>
<keyword evidence="3 5" id="KW-0067">ATP-binding</keyword>